<dbReference type="AlphaFoldDB" id="J9G442"/>
<comment type="caution">
    <text evidence="1">The sequence shown here is derived from an EMBL/GenBank/DDBJ whole genome shotgun (WGS) entry which is preliminary data.</text>
</comment>
<accession>J9G442</accession>
<feature type="non-terminal residue" evidence="1">
    <location>
        <position position="23"/>
    </location>
</feature>
<name>J9G442_9ZZZZ</name>
<proteinExistence type="predicted"/>
<sequence>MKRMLVLILALTVFTSVFSGCGA</sequence>
<protein>
    <submittedName>
        <fullName evidence="1">Uncharacterized protein</fullName>
    </submittedName>
</protein>
<dbReference type="PROSITE" id="PS51257">
    <property type="entry name" value="PROKAR_LIPOPROTEIN"/>
    <property type="match status" value="1"/>
</dbReference>
<reference evidence="1" key="1">
    <citation type="journal article" date="2012" name="PLoS ONE">
        <title>Gene sets for utilization of primary and secondary nutrition supplies in the distal gut of endangered iberian lynx.</title>
        <authorList>
            <person name="Alcaide M."/>
            <person name="Messina E."/>
            <person name="Richter M."/>
            <person name="Bargiela R."/>
            <person name="Peplies J."/>
            <person name="Huws S.A."/>
            <person name="Newbold C.J."/>
            <person name="Golyshin P.N."/>
            <person name="Simon M.A."/>
            <person name="Lopez G."/>
            <person name="Yakimov M.M."/>
            <person name="Ferrer M."/>
        </authorList>
    </citation>
    <scope>NUCLEOTIDE SEQUENCE</scope>
</reference>
<gene>
    <name evidence="1" type="ORF">EVA_15326</name>
</gene>
<dbReference type="EMBL" id="AMCI01005215">
    <property type="protein sequence ID" value="EJW96567.1"/>
    <property type="molecule type" value="Genomic_DNA"/>
</dbReference>
<organism evidence="1">
    <name type="scientific">gut metagenome</name>
    <dbReference type="NCBI Taxonomy" id="749906"/>
    <lineage>
        <taxon>unclassified sequences</taxon>
        <taxon>metagenomes</taxon>
        <taxon>organismal metagenomes</taxon>
    </lineage>
</organism>
<evidence type="ECO:0000313" key="1">
    <source>
        <dbReference type="EMBL" id="EJW96567.1"/>
    </source>
</evidence>